<evidence type="ECO:0000256" key="4">
    <source>
        <dbReference type="ARBA" id="ARBA00022840"/>
    </source>
</evidence>
<dbReference type="InterPro" id="IPR027417">
    <property type="entry name" value="P-loop_NTPase"/>
</dbReference>
<reference evidence="8" key="1">
    <citation type="journal article" date="2019" name="bioRxiv">
        <title>Genomics, evolutionary history and diagnostics of the Alternaria alternata species group including apple and Asian pear pathotypes.</title>
        <authorList>
            <person name="Armitage A.D."/>
            <person name="Cockerton H.M."/>
            <person name="Sreenivasaprasad S."/>
            <person name="Woodhall J.W."/>
            <person name="Lane C.R."/>
            <person name="Harrison R.J."/>
            <person name="Clarkson J.P."/>
        </authorList>
    </citation>
    <scope>NUCLEOTIDE SEQUENCE [LARGE SCALE GENOMIC DNA]</scope>
    <source>
        <strain evidence="8">FERA 635</strain>
    </source>
</reference>
<accession>A0ABY0G7K7</accession>
<feature type="region of interest" description="Disordered" evidence="5">
    <location>
        <begin position="379"/>
        <end position="420"/>
    </location>
</feature>
<keyword evidence="2" id="KW-0378">Hydrolase</keyword>
<gene>
    <name evidence="7" type="ORF">AA0119_g7896</name>
</gene>
<keyword evidence="8" id="KW-1185">Reference proteome</keyword>
<evidence type="ECO:0000313" key="8">
    <source>
        <dbReference type="Proteomes" id="UP000293195"/>
    </source>
</evidence>
<evidence type="ECO:0000256" key="1">
    <source>
        <dbReference type="ARBA" id="ARBA00022741"/>
    </source>
</evidence>
<dbReference type="InterPro" id="IPR041679">
    <property type="entry name" value="DNA2/NAM7-like_C"/>
</dbReference>
<dbReference type="SUPFAM" id="SSF52540">
    <property type="entry name" value="P-loop containing nucleoside triphosphate hydrolases"/>
    <property type="match status" value="1"/>
</dbReference>
<keyword evidence="1" id="KW-0547">Nucleotide-binding</keyword>
<dbReference type="Gene3D" id="3.40.50.300">
    <property type="entry name" value="P-loop containing nucleotide triphosphate hydrolases"/>
    <property type="match status" value="2"/>
</dbReference>
<dbReference type="PANTHER" id="PTHR43788">
    <property type="entry name" value="DNA2/NAM7 HELICASE FAMILY MEMBER"/>
    <property type="match status" value="1"/>
</dbReference>
<evidence type="ECO:0000256" key="5">
    <source>
        <dbReference type="SAM" id="MobiDB-lite"/>
    </source>
</evidence>
<evidence type="ECO:0000259" key="6">
    <source>
        <dbReference type="Pfam" id="PF13087"/>
    </source>
</evidence>
<dbReference type="Pfam" id="PF13087">
    <property type="entry name" value="AAA_12"/>
    <property type="match status" value="1"/>
</dbReference>
<evidence type="ECO:0000313" key="7">
    <source>
        <dbReference type="EMBL" id="RYN96990.1"/>
    </source>
</evidence>
<dbReference type="EMBL" id="PDXF01000033">
    <property type="protein sequence ID" value="RYN96990.1"/>
    <property type="molecule type" value="Genomic_DNA"/>
</dbReference>
<proteinExistence type="predicted"/>
<keyword evidence="3" id="KW-0347">Helicase</keyword>
<sequence length="927" mass="104077">MENSPYIFMLIRGFGIDSQVESIVKAWEELTEYDPMSAIYRDPSDPQMCDSGIEPTSDLPKFTAPVRYAFETFEEYERSVGLGTLLEQRASMGIHTYTGRVAVVPVPGTYNKTYKLWMSYHLQLSVDKNRKSPKLVIGDSVFIDFHPGDELASINAWKGRITEAIDATSRGQLNVIVDRPWQKDTFLPLDAEEYSILTVEDLANMKHLSVLRTWSRDNSKKSVTIFTKNGEGECKRLMNNITKLKVSHNLRDTYPAKAAALKAQTELLLMKNFTQLKSSGLFKDVDAGPWGQARQILVSYLRDYQLKAFTEMEDNGLYENTACVTGPSGSGKSYLAFVIAVAYTLDINVPDSQIERNAREKAAMFQSFEEHRFKKAAKSAAEVGGIEGEPETKRASSKDDPAPPKPEENNPETYTKQPGRVTFCGIQNDTVDEVYRVLRLVTSRFMISMKMPPKLVLRLHSSNSEIDAVVAMSRPSYNPLQKKLPLNYDPNTKVADSLPRSLLDAYLTHYRGTGDASIQDCRMKEVDGSAASYILELANLPGFPRSPEVLATFTNSELTHLENQLEPIFHAHRELLTNGDVMNDDIKRTVKAAAETGYYALLEKAAIVCTTSSVATEMSFNVVRQTHAVFLEEAGRANDAEFAGYFSHYWNAHLRMFIGSIHQLPPMVFGNSLENPFQRQLTLSPLIKPLLDLCALVNELPGLQAVDGSFDNNLSTSYSDINKMIWRLDSNLIFVDVVDATTVKSVTGSSYSLETACAVMKDAVDRMAHIEGKNHVIITPYTAQVEVLRREREGAVAQALSRRQPVLAQRLADIDIVTIESFMGKDRNSVSVDMTGALGHLWKLPRTVVATTRAKVSMQFFGPLSEFTWPMNSIPSNHPLQKMFNQLHKRGHIYRLTSIERKSFEQYKPVLEALGLITTRSEHRIFR</sequence>
<evidence type="ECO:0000256" key="2">
    <source>
        <dbReference type="ARBA" id="ARBA00022801"/>
    </source>
</evidence>
<comment type="caution">
    <text evidence="7">The sequence shown here is derived from an EMBL/GenBank/DDBJ whole genome shotgun (WGS) entry which is preliminary data.</text>
</comment>
<protein>
    <recommendedName>
        <fullName evidence="6">DNA2/NAM7 helicase-like C-terminal domain-containing protein</fullName>
    </recommendedName>
</protein>
<name>A0ABY0G7K7_9PLEO</name>
<evidence type="ECO:0000256" key="3">
    <source>
        <dbReference type="ARBA" id="ARBA00022806"/>
    </source>
</evidence>
<feature type="domain" description="DNA2/NAM7 helicase-like C-terminal" evidence="6">
    <location>
        <begin position="724"/>
        <end position="862"/>
    </location>
</feature>
<feature type="compositionally biased region" description="Basic and acidic residues" evidence="5">
    <location>
        <begin position="390"/>
        <end position="408"/>
    </location>
</feature>
<dbReference type="PANTHER" id="PTHR43788:SF8">
    <property type="entry name" value="DNA-BINDING PROTEIN SMUBP-2"/>
    <property type="match status" value="1"/>
</dbReference>
<keyword evidence="4" id="KW-0067">ATP-binding</keyword>
<organism evidence="7 8">
    <name type="scientific">Alternaria tenuissima</name>
    <dbReference type="NCBI Taxonomy" id="119927"/>
    <lineage>
        <taxon>Eukaryota</taxon>
        <taxon>Fungi</taxon>
        <taxon>Dikarya</taxon>
        <taxon>Ascomycota</taxon>
        <taxon>Pezizomycotina</taxon>
        <taxon>Dothideomycetes</taxon>
        <taxon>Pleosporomycetidae</taxon>
        <taxon>Pleosporales</taxon>
        <taxon>Pleosporineae</taxon>
        <taxon>Pleosporaceae</taxon>
        <taxon>Alternaria</taxon>
        <taxon>Alternaria sect. Alternaria</taxon>
        <taxon>Alternaria alternata complex</taxon>
    </lineage>
</organism>
<dbReference type="Proteomes" id="UP000293195">
    <property type="component" value="Unassembled WGS sequence"/>
</dbReference>
<dbReference type="InterPro" id="IPR050534">
    <property type="entry name" value="Coronavir_polyprotein_1ab"/>
</dbReference>